<name>A0A3B0QZS0_9ZZZZ</name>
<organism evidence="2">
    <name type="scientific">hydrothermal vent metagenome</name>
    <dbReference type="NCBI Taxonomy" id="652676"/>
    <lineage>
        <taxon>unclassified sequences</taxon>
        <taxon>metagenomes</taxon>
        <taxon>ecological metagenomes</taxon>
    </lineage>
</organism>
<feature type="compositionally biased region" description="Basic and acidic residues" evidence="1">
    <location>
        <begin position="59"/>
        <end position="70"/>
    </location>
</feature>
<feature type="region of interest" description="Disordered" evidence="1">
    <location>
        <begin position="1"/>
        <end position="70"/>
    </location>
</feature>
<evidence type="ECO:0000313" key="2">
    <source>
        <dbReference type="EMBL" id="VAV85599.1"/>
    </source>
</evidence>
<protein>
    <submittedName>
        <fullName evidence="2">Uncharacterized protein</fullName>
    </submittedName>
</protein>
<dbReference type="EMBL" id="UOEA01000090">
    <property type="protein sequence ID" value="VAV85599.1"/>
    <property type="molecule type" value="Genomic_DNA"/>
</dbReference>
<accession>A0A3B0QZS0</accession>
<gene>
    <name evidence="2" type="ORF">MNBD_DELTA01-378</name>
</gene>
<sequence length="70" mass="7844">MVDKTSGIPLGPSKPLTPLKGITHVRHHDREDRLVPDRKKKTPDKKHPGVSDDEQETPEGSKDNKIDIRA</sequence>
<reference evidence="2" key="1">
    <citation type="submission" date="2018-06" db="EMBL/GenBank/DDBJ databases">
        <authorList>
            <person name="Zhirakovskaya E."/>
        </authorList>
    </citation>
    <scope>NUCLEOTIDE SEQUENCE</scope>
</reference>
<proteinExistence type="predicted"/>
<dbReference type="AlphaFoldDB" id="A0A3B0QZS0"/>
<feature type="compositionally biased region" description="Basic and acidic residues" evidence="1">
    <location>
        <begin position="28"/>
        <end position="37"/>
    </location>
</feature>
<evidence type="ECO:0000256" key="1">
    <source>
        <dbReference type="SAM" id="MobiDB-lite"/>
    </source>
</evidence>